<dbReference type="EMBL" id="JACYCF010000010">
    <property type="protein sequence ID" value="KAF8754616.1"/>
    <property type="molecule type" value="Genomic_DNA"/>
</dbReference>
<name>A0A8H7IDD9_9AGAM</name>
<protein>
    <submittedName>
        <fullName evidence="2">Uncharacterized protein</fullName>
    </submittedName>
</protein>
<accession>A0A8H7IDD9</accession>
<comment type="caution">
    <text evidence="2">The sequence shown here is derived from an EMBL/GenBank/DDBJ whole genome shotgun (WGS) entry which is preliminary data.</text>
</comment>
<sequence>MMAYESNQSAGANAADLERGLQGSSDPLSPNFGGGDFISPTQVGSGKGIEESSDSSSLLPTLPYQETQSTETTTPPSPTASLAPVEKEPNEKAIQGSIVPAPPKPAQAKSKPPNIEAPLDSIQSLL</sequence>
<feature type="region of interest" description="Disordered" evidence="1">
    <location>
        <begin position="1"/>
        <end position="126"/>
    </location>
</feature>
<evidence type="ECO:0000256" key="1">
    <source>
        <dbReference type="SAM" id="MobiDB-lite"/>
    </source>
</evidence>
<feature type="compositionally biased region" description="Low complexity" evidence="1">
    <location>
        <begin position="65"/>
        <end position="74"/>
    </location>
</feature>
<reference evidence="2" key="1">
    <citation type="submission" date="2020-09" db="EMBL/GenBank/DDBJ databases">
        <title>Comparative genome analyses of four rice-infecting Rhizoctonia solani isolates reveal extensive enrichment of homogalacturonan modification genes.</title>
        <authorList>
            <person name="Lee D.-Y."/>
            <person name="Jeon J."/>
            <person name="Kim K.-T."/>
            <person name="Cheong K."/>
            <person name="Song H."/>
            <person name="Choi G."/>
            <person name="Ko J."/>
            <person name="Opiyo S.O."/>
            <person name="Zuo S."/>
            <person name="Madhav S."/>
            <person name="Lee Y.-H."/>
            <person name="Wang G.-L."/>
        </authorList>
    </citation>
    <scope>NUCLEOTIDE SEQUENCE</scope>
    <source>
        <strain evidence="2">AG1-IA B2</strain>
    </source>
</reference>
<organism evidence="2 3">
    <name type="scientific">Rhizoctonia solani</name>
    <dbReference type="NCBI Taxonomy" id="456999"/>
    <lineage>
        <taxon>Eukaryota</taxon>
        <taxon>Fungi</taxon>
        <taxon>Dikarya</taxon>
        <taxon>Basidiomycota</taxon>
        <taxon>Agaricomycotina</taxon>
        <taxon>Agaricomycetes</taxon>
        <taxon>Cantharellales</taxon>
        <taxon>Ceratobasidiaceae</taxon>
        <taxon>Rhizoctonia</taxon>
    </lineage>
</organism>
<proteinExistence type="predicted"/>
<gene>
    <name evidence="2" type="ORF">RHS01_05838</name>
</gene>
<dbReference type="Proteomes" id="UP000614334">
    <property type="component" value="Unassembled WGS sequence"/>
</dbReference>
<evidence type="ECO:0000313" key="2">
    <source>
        <dbReference type="EMBL" id="KAF8754616.1"/>
    </source>
</evidence>
<dbReference type="AlphaFoldDB" id="A0A8H7IDD9"/>
<evidence type="ECO:0000313" key="3">
    <source>
        <dbReference type="Proteomes" id="UP000614334"/>
    </source>
</evidence>
<feature type="compositionally biased region" description="Polar residues" evidence="1">
    <location>
        <begin position="1"/>
        <end position="11"/>
    </location>
</feature>